<feature type="domain" description="THAP-type" evidence="6">
    <location>
        <begin position="1"/>
        <end position="102"/>
    </location>
</feature>
<sequence length="305" mass="35090">MGKKCAITGCESGTRSEKKRKDLHGIRQASIFSVPKYVKQLDKWNKAIGQVKKLKVTDFVCELHFAFEDIIRQDEIKLVDGSIYVSERSKYKLKQNAILMSWNQENISPQTNVESMGHGLIEDGNNVLFSIENDVDNLREQCILMHNAEEINEEVNENVEIMQNNSPSQQSMLNDLYKETTMNIDFTIDTLKQYLETMPLRKTWSWMEHASSNGLLQSHSVTLQLRLYIEIHHDLSVILFSESVRVAMAVYENDEQCAELKDSSPTQKFIEKVNNLISAMMSQIPTNALRLDDTNVHKKVTIIFQ</sequence>
<dbReference type="AlphaFoldDB" id="A0A3L8DSA9"/>
<evidence type="ECO:0000256" key="1">
    <source>
        <dbReference type="ARBA" id="ARBA00022723"/>
    </source>
</evidence>
<reference evidence="7 8" key="1">
    <citation type="journal article" date="2018" name="Genome Res.">
        <title>The genomic architecture and molecular evolution of ant odorant receptors.</title>
        <authorList>
            <person name="McKenzie S.K."/>
            <person name="Kronauer D.J.C."/>
        </authorList>
    </citation>
    <scope>NUCLEOTIDE SEQUENCE [LARGE SCALE GENOMIC DNA]</scope>
    <source>
        <strain evidence="7">Clonal line C1</strain>
    </source>
</reference>
<dbReference type="GO" id="GO:0003677">
    <property type="term" value="F:DNA binding"/>
    <property type="evidence" value="ECO:0007669"/>
    <property type="project" value="UniProtKB-UniRule"/>
</dbReference>
<accession>A0A3L8DSA9</accession>
<proteinExistence type="predicted"/>
<dbReference type="PROSITE" id="PS50950">
    <property type="entry name" value="ZF_THAP"/>
    <property type="match status" value="1"/>
</dbReference>
<dbReference type="GO" id="GO:0008270">
    <property type="term" value="F:zinc ion binding"/>
    <property type="evidence" value="ECO:0007669"/>
    <property type="project" value="UniProtKB-KW"/>
</dbReference>
<evidence type="ECO:0000313" key="7">
    <source>
        <dbReference type="EMBL" id="RLU23307.1"/>
    </source>
</evidence>
<gene>
    <name evidence="7" type="ORF">DMN91_003511</name>
</gene>
<evidence type="ECO:0000313" key="8">
    <source>
        <dbReference type="Proteomes" id="UP000279307"/>
    </source>
</evidence>
<keyword evidence="1" id="KW-0479">Metal-binding</keyword>
<comment type="caution">
    <text evidence="7">The sequence shown here is derived from an EMBL/GenBank/DDBJ whole genome shotgun (WGS) entry which is preliminary data.</text>
</comment>
<dbReference type="Pfam" id="PF05485">
    <property type="entry name" value="THAP"/>
    <property type="match status" value="1"/>
</dbReference>
<name>A0A3L8DSA9_OOCBI</name>
<dbReference type="SUPFAM" id="SSF57716">
    <property type="entry name" value="Glucocorticoid receptor-like (DNA-binding domain)"/>
    <property type="match status" value="1"/>
</dbReference>
<keyword evidence="3" id="KW-0862">Zinc</keyword>
<evidence type="ECO:0000256" key="3">
    <source>
        <dbReference type="ARBA" id="ARBA00022833"/>
    </source>
</evidence>
<keyword evidence="4 5" id="KW-0238">DNA-binding</keyword>
<protein>
    <recommendedName>
        <fullName evidence="6">THAP-type domain-containing protein</fullName>
    </recommendedName>
</protein>
<keyword evidence="2 5" id="KW-0863">Zinc-finger</keyword>
<dbReference type="Proteomes" id="UP000279307">
    <property type="component" value="Chromosome 4"/>
</dbReference>
<evidence type="ECO:0000256" key="2">
    <source>
        <dbReference type="ARBA" id="ARBA00022771"/>
    </source>
</evidence>
<evidence type="ECO:0000259" key="6">
    <source>
        <dbReference type="PROSITE" id="PS50950"/>
    </source>
</evidence>
<dbReference type="InterPro" id="IPR006612">
    <property type="entry name" value="THAP_Znf"/>
</dbReference>
<organism evidence="7 8">
    <name type="scientific">Ooceraea biroi</name>
    <name type="common">Clonal raider ant</name>
    <name type="synonym">Cerapachys biroi</name>
    <dbReference type="NCBI Taxonomy" id="2015173"/>
    <lineage>
        <taxon>Eukaryota</taxon>
        <taxon>Metazoa</taxon>
        <taxon>Ecdysozoa</taxon>
        <taxon>Arthropoda</taxon>
        <taxon>Hexapoda</taxon>
        <taxon>Insecta</taxon>
        <taxon>Pterygota</taxon>
        <taxon>Neoptera</taxon>
        <taxon>Endopterygota</taxon>
        <taxon>Hymenoptera</taxon>
        <taxon>Apocrita</taxon>
        <taxon>Aculeata</taxon>
        <taxon>Formicoidea</taxon>
        <taxon>Formicidae</taxon>
        <taxon>Dorylinae</taxon>
        <taxon>Ooceraea</taxon>
    </lineage>
</organism>
<evidence type="ECO:0000256" key="5">
    <source>
        <dbReference type="PROSITE-ProRule" id="PRU00309"/>
    </source>
</evidence>
<evidence type="ECO:0000256" key="4">
    <source>
        <dbReference type="ARBA" id="ARBA00023125"/>
    </source>
</evidence>
<dbReference type="EMBL" id="QOIP01000004">
    <property type="protein sequence ID" value="RLU23307.1"/>
    <property type="molecule type" value="Genomic_DNA"/>
</dbReference>